<dbReference type="Pfam" id="PF00892">
    <property type="entry name" value="EamA"/>
    <property type="match status" value="2"/>
</dbReference>
<feature type="transmembrane region" description="Helical" evidence="2">
    <location>
        <begin position="199"/>
        <end position="218"/>
    </location>
</feature>
<comment type="caution">
    <text evidence="4">The sequence shown here is derived from an EMBL/GenBank/DDBJ whole genome shotgun (WGS) entry which is preliminary data.</text>
</comment>
<comment type="similarity">
    <text evidence="1">Belongs to the EamA transporter family.</text>
</comment>
<dbReference type="AlphaFoldDB" id="A0A951PPW7"/>
<feature type="transmembrane region" description="Helical" evidence="2">
    <location>
        <begin position="78"/>
        <end position="98"/>
    </location>
</feature>
<evidence type="ECO:0000313" key="4">
    <source>
        <dbReference type="EMBL" id="MBW4547211.1"/>
    </source>
</evidence>
<dbReference type="InterPro" id="IPR000620">
    <property type="entry name" value="EamA_dom"/>
</dbReference>
<feature type="transmembrane region" description="Helical" evidence="2">
    <location>
        <begin position="224"/>
        <end position="245"/>
    </location>
</feature>
<dbReference type="Proteomes" id="UP000753908">
    <property type="component" value="Unassembled WGS sequence"/>
</dbReference>
<evidence type="ECO:0000256" key="1">
    <source>
        <dbReference type="ARBA" id="ARBA00007362"/>
    </source>
</evidence>
<feature type="transmembrane region" description="Helical" evidence="2">
    <location>
        <begin position="134"/>
        <end position="153"/>
    </location>
</feature>
<dbReference type="EMBL" id="JAHHIF010000037">
    <property type="protein sequence ID" value="MBW4547211.1"/>
    <property type="molecule type" value="Genomic_DNA"/>
</dbReference>
<protein>
    <submittedName>
        <fullName evidence="4">EamA family transporter</fullName>
    </submittedName>
</protein>
<evidence type="ECO:0000259" key="3">
    <source>
        <dbReference type="Pfam" id="PF00892"/>
    </source>
</evidence>
<feature type="transmembrane region" description="Helical" evidence="2">
    <location>
        <begin position="281"/>
        <end position="298"/>
    </location>
</feature>
<dbReference type="PANTHER" id="PTHR22911">
    <property type="entry name" value="ACYL-MALONYL CONDENSING ENZYME-RELATED"/>
    <property type="match status" value="1"/>
</dbReference>
<feature type="transmembrane region" description="Helical" evidence="2">
    <location>
        <begin position="104"/>
        <end position="127"/>
    </location>
</feature>
<name>A0A951PPW7_9CYAN</name>
<dbReference type="PANTHER" id="PTHR22911:SF79">
    <property type="entry name" value="MOBA-LIKE NTP TRANSFERASE DOMAIN-CONTAINING PROTEIN"/>
    <property type="match status" value="1"/>
</dbReference>
<feature type="domain" description="EamA" evidence="3">
    <location>
        <begin position="165"/>
        <end position="298"/>
    </location>
</feature>
<feature type="domain" description="EamA" evidence="3">
    <location>
        <begin position="13"/>
        <end position="148"/>
    </location>
</feature>
<evidence type="ECO:0000313" key="5">
    <source>
        <dbReference type="Proteomes" id="UP000753908"/>
    </source>
</evidence>
<keyword evidence="2" id="KW-1133">Transmembrane helix</keyword>
<keyword evidence="2" id="KW-0472">Membrane</keyword>
<organism evidence="4 5">
    <name type="scientific">Symplocastrum torsivum CPER-KK1</name>
    <dbReference type="NCBI Taxonomy" id="450513"/>
    <lineage>
        <taxon>Bacteria</taxon>
        <taxon>Bacillati</taxon>
        <taxon>Cyanobacteriota</taxon>
        <taxon>Cyanophyceae</taxon>
        <taxon>Oscillatoriophycideae</taxon>
        <taxon>Oscillatoriales</taxon>
        <taxon>Microcoleaceae</taxon>
        <taxon>Symplocastrum</taxon>
    </lineage>
</organism>
<feature type="transmembrane region" description="Helical" evidence="2">
    <location>
        <begin position="12"/>
        <end position="36"/>
    </location>
</feature>
<dbReference type="InterPro" id="IPR037185">
    <property type="entry name" value="EmrE-like"/>
</dbReference>
<reference evidence="4" key="1">
    <citation type="submission" date="2021-05" db="EMBL/GenBank/DDBJ databases">
        <authorList>
            <person name="Pietrasiak N."/>
            <person name="Ward R."/>
            <person name="Stajich J.E."/>
            <person name="Kurbessoian T."/>
        </authorList>
    </citation>
    <scope>NUCLEOTIDE SEQUENCE</scope>
    <source>
        <strain evidence="4">CPER-KK1</strain>
    </source>
</reference>
<feature type="transmembrane region" description="Helical" evidence="2">
    <location>
        <begin position="165"/>
        <end position="187"/>
    </location>
</feature>
<accession>A0A951PPW7</accession>
<feature type="transmembrane region" description="Helical" evidence="2">
    <location>
        <begin position="252"/>
        <end position="275"/>
    </location>
</feature>
<evidence type="ECO:0000256" key="2">
    <source>
        <dbReference type="SAM" id="Phobius"/>
    </source>
</evidence>
<dbReference type="SUPFAM" id="SSF103481">
    <property type="entry name" value="Multidrug resistance efflux transporter EmrE"/>
    <property type="match status" value="2"/>
</dbReference>
<feature type="transmembrane region" description="Helical" evidence="2">
    <location>
        <begin position="48"/>
        <end position="66"/>
    </location>
</feature>
<gene>
    <name evidence="4" type="ORF">KME25_22655</name>
</gene>
<reference evidence="4" key="2">
    <citation type="journal article" date="2022" name="Microbiol. Resour. Announc.">
        <title>Metagenome Sequencing to Explore Phylogenomics of Terrestrial Cyanobacteria.</title>
        <authorList>
            <person name="Ward R.D."/>
            <person name="Stajich J.E."/>
            <person name="Johansen J.R."/>
            <person name="Huntemann M."/>
            <person name="Clum A."/>
            <person name="Foster B."/>
            <person name="Foster B."/>
            <person name="Roux S."/>
            <person name="Palaniappan K."/>
            <person name="Varghese N."/>
            <person name="Mukherjee S."/>
            <person name="Reddy T.B.K."/>
            <person name="Daum C."/>
            <person name="Copeland A."/>
            <person name="Chen I.A."/>
            <person name="Ivanova N.N."/>
            <person name="Kyrpides N.C."/>
            <person name="Shapiro N."/>
            <person name="Eloe-Fadrosh E.A."/>
            <person name="Pietrasiak N."/>
        </authorList>
    </citation>
    <scope>NUCLEOTIDE SEQUENCE</scope>
    <source>
        <strain evidence="4">CPER-KK1</strain>
    </source>
</reference>
<keyword evidence="2" id="KW-0812">Transmembrane</keyword>
<proteinExistence type="inferred from homology"/>
<dbReference type="GO" id="GO:0016020">
    <property type="term" value="C:membrane"/>
    <property type="evidence" value="ECO:0007669"/>
    <property type="project" value="InterPro"/>
</dbReference>
<sequence length="306" mass="32626">MKIQAVAQGSSTYGLLLIVLSAVLWGTVGVAIKALYGLVDTNPLSIGFFRLAIALPALFSACWYTLGVRMFRVRRRDLVLMLLLGAMMAFYQVCYFAAIAQIGVAIAVLVTLCIAPVIVALLSLWLFREKLTPRLIVALSFALVGTALCVDVQPNTVGEQGNAALGVLLALGSAFGYAVIALCSRALAGRYHPLQSLTIGFGTGAVILLPFALFSGLVVSYPAIGWSILLYLGLVPTVLAYVLFLSGMRHTTATLASITTLLEPLTSTLLAWLFFKEQLGFFGLLGGMLLVGAILLLFRNDSSKNS</sequence>